<organism evidence="2 3">
    <name type="scientific">Streptomyces marokkonensis</name>
    <dbReference type="NCBI Taxonomy" id="324855"/>
    <lineage>
        <taxon>Bacteria</taxon>
        <taxon>Bacillati</taxon>
        <taxon>Actinomycetota</taxon>
        <taxon>Actinomycetes</taxon>
        <taxon>Kitasatosporales</taxon>
        <taxon>Streptomycetaceae</taxon>
        <taxon>Streptomyces</taxon>
    </lineage>
</organism>
<feature type="compositionally biased region" description="Basic and acidic residues" evidence="1">
    <location>
        <begin position="62"/>
        <end position="74"/>
    </location>
</feature>
<name>A0ABP7RHQ6_9ACTN</name>
<dbReference type="EMBL" id="BAABCQ010000122">
    <property type="protein sequence ID" value="GAA3997711.1"/>
    <property type="molecule type" value="Genomic_DNA"/>
</dbReference>
<evidence type="ECO:0000313" key="3">
    <source>
        <dbReference type="Proteomes" id="UP001500034"/>
    </source>
</evidence>
<gene>
    <name evidence="2" type="ORF">GCM10022384_50950</name>
</gene>
<protein>
    <submittedName>
        <fullName evidence="2">Uncharacterized protein</fullName>
    </submittedName>
</protein>
<evidence type="ECO:0000256" key="1">
    <source>
        <dbReference type="SAM" id="MobiDB-lite"/>
    </source>
</evidence>
<sequence length="202" mass="22933">MDSETEPARQGGPQKHLDANTWAAAVEMYRNRYSFIAVGPRAHEDWLPDVAAVMHREVADPRGWRGRDSERGEVELEEDPGFPFRAPPADEAVAAEWRSRLFEIPRSAVVRLLVMLATDAMDVSRQYGFADRRLGMEEHGQVILSRFPEGSRFFTNTRHGGDHPDFYEKVTGCWPMSQYAWDFGLLAASDDEIGLIWSFDAT</sequence>
<keyword evidence="3" id="KW-1185">Reference proteome</keyword>
<feature type="region of interest" description="Disordered" evidence="1">
    <location>
        <begin position="62"/>
        <end position="81"/>
    </location>
</feature>
<dbReference type="RefSeq" id="WP_345595675.1">
    <property type="nucleotide sequence ID" value="NZ_BAABCQ010000122.1"/>
</dbReference>
<reference evidence="3" key="1">
    <citation type="journal article" date="2019" name="Int. J. Syst. Evol. Microbiol.">
        <title>The Global Catalogue of Microorganisms (GCM) 10K type strain sequencing project: providing services to taxonomists for standard genome sequencing and annotation.</title>
        <authorList>
            <consortium name="The Broad Institute Genomics Platform"/>
            <consortium name="The Broad Institute Genome Sequencing Center for Infectious Disease"/>
            <person name="Wu L."/>
            <person name="Ma J."/>
        </authorList>
    </citation>
    <scope>NUCLEOTIDE SEQUENCE [LARGE SCALE GENOMIC DNA]</scope>
    <source>
        <strain evidence="3">JCM 17027</strain>
    </source>
</reference>
<dbReference type="Proteomes" id="UP001500034">
    <property type="component" value="Unassembled WGS sequence"/>
</dbReference>
<comment type="caution">
    <text evidence="2">The sequence shown here is derived from an EMBL/GenBank/DDBJ whole genome shotgun (WGS) entry which is preliminary data.</text>
</comment>
<accession>A0ABP7RHQ6</accession>
<proteinExistence type="predicted"/>
<evidence type="ECO:0000313" key="2">
    <source>
        <dbReference type="EMBL" id="GAA3997711.1"/>
    </source>
</evidence>